<dbReference type="InterPro" id="IPR007813">
    <property type="entry name" value="PilN"/>
</dbReference>
<feature type="transmembrane region" description="Helical" evidence="1">
    <location>
        <begin position="21"/>
        <end position="40"/>
    </location>
</feature>
<dbReference type="EMBL" id="FQUJ01000003">
    <property type="protein sequence ID" value="SHE62841.1"/>
    <property type="molecule type" value="Genomic_DNA"/>
</dbReference>
<gene>
    <name evidence="2" type="ORF">SAMN02745148_00826</name>
</gene>
<evidence type="ECO:0000256" key="1">
    <source>
        <dbReference type="SAM" id="Phobius"/>
    </source>
</evidence>
<dbReference type="AlphaFoldDB" id="A0A1M4V1H1"/>
<dbReference type="Proteomes" id="UP000184346">
    <property type="component" value="Unassembled WGS sequence"/>
</dbReference>
<name>A0A1M4V1H1_9GAMM</name>
<dbReference type="RefSeq" id="WP_072819997.1">
    <property type="nucleotide sequence ID" value="NZ_FQUJ01000003.1"/>
</dbReference>
<dbReference type="STRING" id="1121942.SAMN02745148_00826"/>
<dbReference type="PANTHER" id="PTHR40278:SF2">
    <property type="entry name" value="TYPE IV PILUS INNER MEMBRANE COMPONENT PILN"/>
    <property type="match status" value="1"/>
</dbReference>
<sequence>MSIEINLLPWREAQREKRHRRFLVGVGLAALMGIAGGWGLTQFYQQALDVQRERNQFIEAQMQILDKDIEEIRKYQELRERMLTQIKLIRELQFSRPQTVRVFNQLVYSLGEGVHYTELTRQQNQLRFIGRADTNRQVSDQLRAIEATEVFEVPLLSEVQAEESGTTRRFGMSVMEILPGSVAGQASQTKKESTP</sequence>
<reference evidence="2 3" key="1">
    <citation type="submission" date="2016-11" db="EMBL/GenBank/DDBJ databases">
        <authorList>
            <person name="Jaros S."/>
            <person name="Januszkiewicz K."/>
            <person name="Wedrychowicz H."/>
        </authorList>
    </citation>
    <scope>NUCLEOTIDE SEQUENCE [LARGE SCALE GENOMIC DNA]</scope>
    <source>
        <strain evidence="2 3">DSM 19980</strain>
    </source>
</reference>
<dbReference type="GO" id="GO:0043683">
    <property type="term" value="P:type IV pilus assembly"/>
    <property type="evidence" value="ECO:0007669"/>
    <property type="project" value="TreeGrafter"/>
</dbReference>
<dbReference type="GO" id="GO:0043107">
    <property type="term" value="P:type IV pilus-dependent motility"/>
    <property type="evidence" value="ECO:0007669"/>
    <property type="project" value="TreeGrafter"/>
</dbReference>
<keyword evidence="3" id="KW-1185">Reference proteome</keyword>
<organism evidence="2 3">
    <name type="scientific">Modicisalibacter ilicicola DSM 19980</name>
    <dbReference type="NCBI Taxonomy" id="1121942"/>
    <lineage>
        <taxon>Bacteria</taxon>
        <taxon>Pseudomonadati</taxon>
        <taxon>Pseudomonadota</taxon>
        <taxon>Gammaproteobacteria</taxon>
        <taxon>Oceanospirillales</taxon>
        <taxon>Halomonadaceae</taxon>
        <taxon>Modicisalibacter</taxon>
    </lineage>
</organism>
<evidence type="ECO:0000313" key="3">
    <source>
        <dbReference type="Proteomes" id="UP000184346"/>
    </source>
</evidence>
<dbReference type="Pfam" id="PF05137">
    <property type="entry name" value="PilN"/>
    <property type="match status" value="1"/>
</dbReference>
<dbReference type="PANTHER" id="PTHR40278">
    <property type="entry name" value="DNA UTILIZATION PROTEIN HOFN"/>
    <property type="match status" value="1"/>
</dbReference>
<keyword evidence="1" id="KW-1133">Transmembrane helix</keyword>
<proteinExistence type="predicted"/>
<protein>
    <submittedName>
        <fullName evidence="2">Type IV pilus assembly protein PilN</fullName>
    </submittedName>
</protein>
<keyword evidence="1" id="KW-0472">Membrane</keyword>
<accession>A0A1M4V1H1</accession>
<evidence type="ECO:0000313" key="2">
    <source>
        <dbReference type="EMBL" id="SHE62841.1"/>
    </source>
</evidence>
<keyword evidence="1" id="KW-0812">Transmembrane</keyword>
<dbReference type="InterPro" id="IPR052534">
    <property type="entry name" value="Extracell_DNA_Util/SecSys_Comp"/>
</dbReference>
<dbReference type="OrthoDB" id="5296173at2"/>